<dbReference type="GO" id="GO:0004328">
    <property type="term" value="F:formamidase activity"/>
    <property type="evidence" value="ECO:0007669"/>
    <property type="project" value="UniProtKB-EC"/>
</dbReference>
<dbReference type="InterPro" id="IPR036526">
    <property type="entry name" value="C-N_Hydrolase_sf"/>
</dbReference>
<dbReference type="GeneID" id="97391032"/>
<evidence type="ECO:0000313" key="4">
    <source>
        <dbReference type="Proteomes" id="UP000095492"/>
    </source>
</evidence>
<gene>
    <name evidence="3" type="primary">amiF</name>
    <name evidence="3" type="ORF">ERS852448_00354</name>
</gene>
<keyword evidence="1 3" id="KW-0378">Hydrolase</keyword>
<dbReference type="OrthoDB" id="9811121at2"/>
<dbReference type="Gene3D" id="3.60.110.10">
    <property type="entry name" value="Carbon-nitrogen hydrolase"/>
    <property type="match status" value="1"/>
</dbReference>
<accession>A0A173RDQ4</accession>
<evidence type="ECO:0000259" key="2">
    <source>
        <dbReference type="PROSITE" id="PS50263"/>
    </source>
</evidence>
<dbReference type="STRING" id="39490.ERS852448_00354"/>
<dbReference type="PANTHER" id="PTHR43674:SF2">
    <property type="entry name" value="BETA-UREIDOPROPIONASE"/>
    <property type="match status" value="1"/>
</dbReference>
<organism evidence="3 4">
    <name type="scientific">Eubacterium ramulus</name>
    <dbReference type="NCBI Taxonomy" id="39490"/>
    <lineage>
        <taxon>Bacteria</taxon>
        <taxon>Bacillati</taxon>
        <taxon>Bacillota</taxon>
        <taxon>Clostridia</taxon>
        <taxon>Eubacteriales</taxon>
        <taxon>Eubacteriaceae</taxon>
        <taxon>Eubacterium</taxon>
    </lineage>
</organism>
<name>A0A173RDQ4_EUBRA</name>
<dbReference type="InterPro" id="IPR050345">
    <property type="entry name" value="Aliph_Amidase/BUP"/>
</dbReference>
<dbReference type="EC" id="3.5.1.49" evidence="3"/>
<protein>
    <submittedName>
        <fullName evidence="3">Formamidase</fullName>
        <ecNumber evidence="3">3.5.1.49</ecNumber>
    </submittedName>
</protein>
<evidence type="ECO:0000256" key="1">
    <source>
        <dbReference type="ARBA" id="ARBA00022801"/>
    </source>
</evidence>
<sequence length="313" mass="34242">MNRGNVFGINGKIETECLTVVGAQYAPIGAMGMEEVDRNTDVLLSFMDRASGGFPGFDLFVAPEACVQGFPQFGWEKALLTMDSPQIKKFQEKCAELEVYGVFDFLLRVDEQNNFTNTAIVINDKGEIIHRYDKMNPWIPFEGSIPGRSCTVCDGPKGAKLGIIICADGDYPEMWREAAVQGANVIIRPTHYMDPWQNAWEITNKSGAYFNQVYVVAVNCSGTAENENFSCFGRSMILGPDGNVICEGANGAPSMIKADLYPGIIDAMRSQAVHSAPMYSYVHRGASSHPYAGRGLDTSDYTAYKRGGDDGTV</sequence>
<dbReference type="Proteomes" id="UP000095492">
    <property type="component" value="Unassembled WGS sequence"/>
</dbReference>
<dbReference type="InterPro" id="IPR003010">
    <property type="entry name" value="C-N_Hydrolase"/>
</dbReference>
<feature type="domain" description="CN hydrolase" evidence="2">
    <location>
        <begin position="18"/>
        <end position="262"/>
    </location>
</feature>
<reference evidence="3 4" key="1">
    <citation type="submission" date="2015-09" db="EMBL/GenBank/DDBJ databases">
        <authorList>
            <consortium name="Pathogen Informatics"/>
        </authorList>
    </citation>
    <scope>NUCLEOTIDE SEQUENCE [LARGE SCALE GENOMIC DNA]</scope>
    <source>
        <strain evidence="3 4">2789STDY5608891</strain>
    </source>
</reference>
<dbReference type="PROSITE" id="PS50263">
    <property type="entry name" value="CN_HYDROLASE"/>
    <property type="match status" value="1"/>
</dbReference>
<proteinExistence type="predicted"/>
<dbReference type="SUPFAM" id="SSF56317">
    <property type="entry name" value="Carbon-nitrogen hydrolase"/>
    <property type="match status" value="1"/>
</dbReference>
<dbReference type="AlphaFoldDB" id="A0A173RDQ4"/>
<evidence type="ECO:0000313" key="3">
    <source>
        <dbReference type="EMBL" id="CUM76134.1"/>
    </source>
</evidence>
<dbReference type="EMBL" id="CYYA01000002">
    <property type="protein sequence ID" value="CUM76134.1"/>
    <property type="molecule type" value="Genomic_DNA"/>
</dbReference>
<dbReference type="PANTHER" id="PTHR43674">
    <property type="entry name" value="NITRILASE C965.09-RELATED"/>
    <property type="match status" value="1"/>
</dbReference>
<dbReference type="RefSeq" id="WP_055289068.1">
    <property type="nucleotide sequence ID" value="NZ_CP173382.1"/>
</dbReference>
<dbReference type="Pfam" id="PF00795">
    <property type="entry name" value="CN_hydrolase"/>
    <property type="match status" value="1"/>
</dbReference>